<gene>
    <name evidence="1" type="ORF">BpHYR1_034071</name>
</gene>
<keyword evidence="2" id="KW-1185">Reference proteome</keyword>
<dbReference type="AlphaFoldDB" id="A0A3M7R8E1"/>
<accession>A0A3M7R8E1</accession>
<dbReference type="EMBL" id="REGN01003974">
    <property type="protein sequence ID" value="RNA19806.1"/>
    <property type="molecule type" value="Genomic_DNA"/>
</dbReference>
<dbReference type="Proteomes" id="UP000276133">
    <property type="component" value="Unassembled WGS sequence"/>
</dbReference>
<sequence>MPPTVDKIAKKVKLVNYHSQICFKSRTFTTNEIKYNRTKLKISPENATWRNIQITNKITKLLKFEFFREYYILQIFWTLEDFEKSNASMLQQMITKTLINLERNSFFSDHFYFKPVSWDPYKRTQNRPKILKTVSALNGQLFGKWSFGRSAKQSKFWAAKKYVKKFHDQSGRQPKVCPFSNDRKKPSVKWNGLL</sequence>
<comment type="caution">
    <text evidence="1">The sequence shown here is derived from an EMBL/GenBank/DDBJ whole genome shotgun (WGS) entry which is preliminary data.</text>
</comment>
<reference evidence="1 2" key="1">
    <citation type="journal article" date="2018" name="Sci. Rep.">
        <title>Genomic signatures of local adaptation to the degree of environmental predictability in rotifers.</title>
        <authorList>
            <person name="Franch-Gras L."/>
            <person name="Hahn C."/>
            <person name="Garcia-Roger E.M."/>
            <person name="Carmona M.J."/>
            <person name="Serra M."/>
            <person name="Gomez A."/>
        </authorList>
    </citation>
    <scope>NUCLEOTIDE SEQUENCE [LARGE SCALE GENOMIC DNA]</scope>
    <source>
        <strain evidence="1">HYR1</strain>
    </source>
</reference>
<evidence type="ECO:0000313" key="2">
    <source>
        <dbReference type="Proteomes" id="UP000276133"/>
    </source>
</evidence>
<evidence type="ECO:0000313" key="1">
    <source>
        <dbReference type="EMBL" id="RNA19806.1"/>
    </source>
</evidence>
<proteinExistence type="predicted"/>
<name>A0A3M7R8E1_BRAPC</name>
<organism evidence="1 2">
    <name type="scientific">Brachionus plicatilis</name>
    <name type="common">Marine rotifer</name>
    <name type="synonym">Brachionus muelleri</name>
    <dbReference type="NCBI Taxonomy" id="10195"/>
    <lineage>
        <taxon>Eukaryota</taxon>
        <taxon>Metazoa</taxon>
        <taxon>Spiralia</taxon>
        <taxon>Gnathifera</taxon>
        <taxon>Rotifera</taxon>
        <taxon>Eurotatoria</taxon>
        <taxon>Monogononta</taxon>
        <taxon>Pseudotrocha</taxon>
        <taxon>Ploima</taxon>
        <taxon>Brachionidae</taxon>
        <taxon>Brachionus</taxon>
    </lineage>
</organism>
<protein>
    <submittedName>
        <fullName evidence="1">Uncharacterized protein</fullName>
    </submittedName>
</protein>